<dbReference type="EMBL" id="JAROCD010000012">
    <property type="protein sequence ID" value="MDN4604102.1"/>
    <property type="molecule type" value="Genomic_DNA"/>
</dbReference>
<dbReference type="Gene3D" id="3.40.630.30">
    <property type="match status" value="1"/>
</dbReference>
<dbReference type="Proteomes" id="UP001174205">
    <property type="component" value="Unassembled WGS sequence"/>
</dbReference>
<evidence type="ECO:0000259" key="1">
    <source>
        <dbReference type="PROSITE" id="PS51186"/>
    </source>
</evidence>
<dbReference type="Pfam" id="PF13302">
    <property type="entry name" value="Acetyltransf_3"/>
    <property type="match status" value="1"/>
</dbReference>
<dbReference type="InterPro" id="IPR051531">
    <property type="entry name" value="N-acetyltransferase"/>
</dbReference>
<comment type="caution">
    <text evidence="2">The sequence shown here is derived from an EMBL/GenBank/DDBJ whole genome shotgun (WGS) entry which is preliminary data.</text>
</comment>
<dbReference type="SUPFAM" id="SSF55729">
    <property type="entry name" value="Acyl-CoA N-acyltransferases (Nat)"/>
    <property type="match status" value="1"/>
</dbReference>
<evidence type="ECO:0000313" key="2">
    <source>
        <dbReference type="EMBL" id="MDN4604102.1"/>
    </source>
</evidence>
<feature type="domain" description="N-acetyltransferase" evidence="1">
    <location>
        <begin position="12"/>
        <end position="165"/>
    </location>
</feature>
<dbReference type="PANTHER" id="PTHR43792">
    <property type="entry name" value="GNAT FAMILY, PUTATIVE (AFU_ORTHOLOGUE AFUA_3G00765)-RELATED-RELATED"/>
    <property type="match status" value="1"/>
</dbReference>
<dbReference type="InterPro" id="IPR000182">
    <property type="entry name" value="GNAT_dom"/>
</dbReference>
<evidence type="ECO:0000313" key="3">
    <source>
        <dbReference type="Proteomes" id="UP001174205"/>
    </source>
</evidence>
<name>A0ABT8JGN4_9BACL</name>
<proteinExistence type="predicted"/>
<accession>A0ABT8JGN4</accession>
<protein>
    <submittedName>
        <fullName evidence="2">GNAT family N-acetyltransferase</fullName>
    </submittedName>
</protein>
<reference evidence="2" key="1">
    <citation type="submission" date="2023-03" db="EMBL/GenBank/DDBJ databases">
        <title>MT1 and MT2 Draft Genomes of Novel Species.</title>
        <authorList>
            <person name="Venkateswaran K."/>
        </authorList>
    </citation>
    <scope>NUCLEOTIDE SEQUENCE</scope>
    <source>
        <strain evidence="2">F6_3S_P_1C</strain>
    </source>
</reference>
<gene>
    <name evidence="2" type="ORF">P5G61_22870</name>
</gene>
<dbReference type="PROSITE" id="PS51186">
    <property type="entry name" value="GNAT"/>
    <property type="match status" value="1"/>
</dbReference>
<keyword evidence="3" id="KW-1185">Reference proteome</keyword>
<dbReference type="InterPro" id="IPR016181">
    <property type="entry name" value="Acyl_CoA_acyltransferase"/>
</dbReference>
<dbReference type="PANTHER" id="PTHR43792:SF9">
    <property type="entry name" value="RIBOSOMAL-PROTEIN-ALANINE ACETYLTRANSFERASE"/>
    <property type="match status" value="1"/>
</dbReference>
<sequence>MKTFPEIKTDRLYIRELTLADRESVFKHFADPEVTRFMDIEPCRHIKEAEEIIQFHMDDSGCRYGLFNKVNNHFLGTVGFHCWAKSEPSSAELGFDLSRSYWGRGLMQEAIIEIIKMGWDVMNLDFIEATVEQANIRSQNLLVKMHFSKADELKDDLFYYTLKKEDFIL</sequence>
<organism evidence="2 3">
    <name type="scientific">Paenibacillus vandeheii</name>
    <dbReference type="NCBI Taxonomy" id="3035917"/>
    <lineage>
        <taxon>Bacteria</taxon>
        <taxon>Bacillati</taxon>
        <taxon>Bacillota</taxon>
        <taxon>Bacilli</taxon>
        <taxon>Bacillales</taxon>
        <taxon>Paenibacillaceae</taxon>
        <taxon>Paenibacillus</taxon>
    </lineage>
</organism>